<proteinExistence type="predicted"/>
<sequence length="108" mass="12283">MDSAQNLYSSGFGDVQVYPSTDTIKQEPHGKTSDDLDLERLAEIENYIYNCEAAELPQLSKNIQHILKNQSSDKDPKTGKMRPIVEKGVELRKEIQSRLDKLNEVMES</sequence>
<comment type="caution">
    <text evidence="2">The sequence shown here is derived from an EMBL/GenBank/DDBJ whole genome shotgun (WGS) entry which is preliminary data.</text>
</comment>
<protein>
    <submittedName>
        <fullName evidence="2">Uncharacterized protein</fullName>
    </submittedName>
</protein>
<reference evidence="2" key="2">
    <citation type="journal article" date="2021" name="Microbiome">
        <title>Successional dynamics and alternative stable states in a saline activated sludge microbial community over 9 years.</title>
        <authorList>
            <person name="Wang Y."/>
            <person name="Ye J."/>
            <person name="Ju F."/>
            <person name="Liu L."/>
            <person name="Boyd J.A."/>
            <person name="Deng Y."/>
            <person name="Parks D.H."/>
            <person name="Jiang X."/>
            <person name="Yin X."/>
            <person name="Woodcroft B.J."/>
            <person name="Tyson G.W."/>
            <person name="Hugenholtz P."/>
            <person name="Polz M.F."/>
            <person name="Zhang T."/>
        </authorList>
    </citation>
    <scope>NUCLEOTIDE SEQUENCE</scope>
    <source>
        <strain evidence="2">HKST-UBA09</strain>
    </source>
</reference>
<dbReference type="Proteomes" id="UP000714915">
    <property type="component" value="Unassembled WGS sequence"/>
</dbReference>
<evidence type="ECO:0000313" key="3">
    <source>
        <dbReference type="Proteomes" id="UP000714915"/>
    </source>
</evidence>
<feature type="region of interest" description="Disordered" evidence="1">
    <location>
        <begin position="1"/>
        <end position="37"/>
    </location>
</feature>
<reference evidence="2" key="1">
    <citation type="submission" date="2020-04" db="EMBL/GenBank/DDBJ databases">
        <authorList>
            <person name="Zhang T."/>
        </authorList>
    </citation>
    <scope>NUCLEOTIDE SEQUENCE</scope>
    <source>
        <strain evidence="2">HKST-UBA09</strain>
    </source>
</reference>
<evidence type="ECO:0000313" key="2">
    <source>
        <dbReference type="EMBL" id="MCA9387255.1"/>
    </source>
</evidence>
<feature type="compositionally biased region" description="Basic and acidic residues" evidence="1">
    <location>
        <begin position="24"/>
        <end position="37"/>
    </location>
</feature>
<dbReference type="AlphaFoldDB" id="A0A955LBQ4"/>
<name>A0A955LBQ4_9BACT</name>
<dbReference type="EMBL" id="JAGQLF010000074">
    <property type="protein sequence ID" value="MCA9387255.1"/>
    <property type="molecule type" value="Genomic_DNA"/>
</dbReference>
<organism evidence="2 3">
    <name type="scientific">Candidatus Dojkabacteria bacterium</name>
    <dbReference type="NCBI Taxonomy" id="2099670"/>
    <lineage>
        <taxon>Bacteria</taxon>
        <taxon>Candidatus Dojkabacteria</taxon>
    </lineage>
</organism>
<accession>A0A955LBQ4</accession>
<gene>
    <name evidence="2" type="ORF">KC669_04445</name>
</gene>
<evidence type="ECO:0000256" key="1">
    <source>
        <dbReference type="SAM" id="MobiDB-lite"/>
    </source>
</evidence>